<feature type="domain" description="HTH iclR-type" evidence="4">
    <location>
        <begin position="12"/>
        <end position="73"/>
    </location>
</feature>
<dbReference type="InterPro" id="IPR029016">
    <property type="entry name" value="GAF-like_dom_sf"/>
</dbReference>
<evidence type="ECO:0000259" key="5">
    <source>
        <dbReference type="PROSITE" id="PS51078"/>
    </source>
</evidence>
<evidence type="ECO:0000256" key="1">
    <source>
        <dbReference type="ARBA" id="ARBA00023015"/>
    </source>
</evidence>
<keyword evidence="1" id="KW-0805">Transcription regulation</keyword>
<dbReference type="InterPro" id="IPR036388">
    <property type="entry name" value="WH-like_DNA-bd_sf"/>
</dbReference>
<dbReference type="SUPFAM" id="SSF55781">
    <property type="entry name" value="GAF domain-like"/>
    <property type="match status" value="1"/>
</dbReference>
<dbReference type="GO" id="GO:0003700">
    <property type="term" value="F:DNA-binding transcription factor activity"/>
    <property type="evidence" value="ECO:0007669"/>
    <property type="project" value="TreeGrafter"/>
</dbReference>
<dbReference type="GO" id="GO:0003677">
    <property type="term" value="F:DNA binding"/>
    <property type="evidence" value="ECO:0007669"/>
    <property type="project" value="UniProtKB-KW"/>
</dbReference>
<evidence type="ECO:0000313" key="6">
    <source>
        <dbReference type="EMBL" id="ACJ12470.1"/>
    </source>
</evidence>
<dbReference type="SUPFAM" id="SSF46785">
    <property type="entry name" value="Winged helix' DNA-binding domain"/>
    <property type="match status" value="1"/>
</dbReference>
<accession>B6VJL4</accession>
<dbReference type="AlphaFoldDB" id="B6VJL4"/>
<dbReference type="SMART" id="SM00346">
    <property type="entry name" value="HTH_ICLR"/>
    <property type="match status" value="1"/>
</dbReference>
<proteinExistence type="predicted"/>
<protein>
    <submittedName>
        <fullName evidence="6">Transcriptional regulator</fullName>
    </submittedName>
</protein>
<dbReference type="Pfam" id="PF09339">
    <property type="entry name" value="HTH_IclR"/>
    <property type="match status" value="1"/>
</dbReference>
<keyword evidence="2" id="KW-0238">DNA-binding</keyword>
<dbReference type="PROSITE" id="PS51078">
    <property type="entry name" value="ICLR_ED"/>
    <property type="match status" value="1"/>
</dbReference>
<dbReference type="Gene3D" id="1.10.10.10">
    <property type="entry name" value="Winged helix-like DNA-binding domain superfamily/Winged helix DNA-binding domain"/>
    <property type="match status" value="1"/>
</dbReference>
<name>B6VJL4_9NOCA</name>
<organism evidence="6">
    <name type="scientific">Rhodococcus sp. T104</name>
    <dbReference type="NCBI Taxonomy" id="230533"/>
    <lineage>
        <taxon>Bacteria</taxon>
        <taxon>Bacillati</taxon>
        <taxon>Actinomycetota</taxon>
        <taxon>Actinomycetes</taxon>
        <taxon>Mycobacteriales</taxon>
        <taxon>Nocardiaceae</taxon>
        <taxon>Rhodococcus</taxon>
    </lineage>
</organism>
<evidence type="ECO:0000256" key="2">
    <source>
        <dbReference type="ARBA" id="ARBA00023125"/>
    </source>
</evidence>
<dbReference type="InterPro" id="IPR014757">
    <property type="entry name" value="Tscrpt_reg_IclR_C"/>
</dbReference>
<dbReference type="Gene3D" id="3.30.450.40">
    <property type="match status" value="1"/>
</dbReference>
<dbReference type="InterPro" id="IPR036390">
    <property type="entry name" value="WH_DNA-bd_sf"/>
</dbReference>
<keyword evidence="3" id="KW-0804">Transcription</keyword>
<sequence length="270" mass="28657">MTVTTASARDDRAAIDKAVSLLACFGEEGLTGVGVSELARRAGLSKSTTHRVLATLERNDVIERVGTNYRLGTRLHELGRTVYAPGQEKLRDLLIPFLTDLYATTQETVHLAALYGTDVVYLAKLYGHRQLPSPARIGHRIPAHCTAVGKAMLAYDPDATDAALTGALRRYTDHTIIEPVALAAELASIRRIGIAVENGEVQRGLSCVAVPVIGPTGRPVAALSVSGPTGRLDIRAHAATLRRVASDAARVLPTGRRRATPTPGLHALAG</sequence>
<feature type="domain" description="IclR-ED" evidence="5">
    <location>
        <begin position="74"/>
        <end position="258"/>
    </location>
</feature>
<dbReference type="Pfam" id="PF01614">
    <property type="entry name" value="IclR_C"/>
    <property type="match status" value="1"/>
</dbReference>
<dbReference type="PANTHER" id="PTHR30136:SF35">
    <property type="entry name" value="HTH-TYPE TRANSCRIPTIONAL REGULATOR RV1719"/>
    <property type="match status" value="1"/>
</dbReference>
<evidence type="ECO:0000256" key="3">
    <source>
        <dbReference type="ARBA" id="ARBA00023163"/>
    </source>
</evidence>
<reference evidence="6" key="1">
    <citation type="submission" date="2008-10" db="EMBL/GenBank/DDBJ databases">
        <title>Functional identification of cinnamic acid operon in Rhodococcus sp. strain T104.</title>
        <authorList>
            <person name="Shin S."/>
            <person name="Choi K.Y."/>
            <person name="Kim E."/>
        </authorList>
    </citation>
    <scope>NUCLEOTIDE SEQUENCE</scope>
    <source>
        <strain evidence="6">T104</strain>
    </source>
</reference>
<dbReference type="InterPro" id="IPR005471">
    <property type="entry name" value="Tscrpt_reg_IclR_N"/>
</dbReference>
<dbReference type="PANTHER" id="PTHR30136">
    <property type="entry name" value="HELIX-TURN-HELIX TRANSCRIPTIONAL REGULATOR, ICLR FAMILY"/>
    <property type="match status" value="1"/>
</dbReference>
<dbReference type="GO" id="GO:0045892">
    <property type="term" value="P:negative regulation of DNA-templated transcription"/>
    <property type="evidence" value="ECO:0007669"/>
    <property type="project" value="TreeGrafter"/>
</dbReference>
<dbReference type="EMBL" id="FJ418564">
    <property type="protein sequence ID" value="ACJ12470.1"/>
    <property type="molecule type" value="Genomic_DNA"/>
</dbReference>
<dbReference type="InterPro" id="IPR050707">
    <property type="entry name" value="HTH_MetabolicPath_Reg"/>
</dbReference>
<evidence type="ECO:0000259" key="4">
    <source>
        <dbReference type="PROSITE" id="PS51077"/>
    </source>
</evidence>
<dbReference type="PROSITE" id="PS51077">
    <property type="entry name" value="HTH_ICLR"/>
    <property type="match status" value="1"/>
</dbReference>